<evidence type="ECO:0000256" key="1">
    <source>
        <dbReference type="SAM" id="MobiDB-lite"/>
    </source>
</evidence>
<gene>
    <name evidence="2" type="ORF">KHLLAP_LOCUS9602</name>
</gene>
<evidence type="ECO:0000313" key="2">
    <source>
        <dbReference type="EMBL" id="CAJ2509134.1"/>
    </source>
</evidence>
<sequence>MKHDQDDLGAGHDLAHDQARLLIPPAAGPAQVGRPGPDTRHTIVNDVMKSKPPASEKFFDPRLLRIPDSNGGQVIFYSYSAAAILLQMSSELPKARAAWTQISSRCRISRPSS</sequence>
<dbReference type="EMBL" id="CAUWAG010000012">
    <property type="protein sequence ID" value="CAJ2509134.1"/>
    <property type="molecule type" value="Genomic_DNA"/>
</dbReference>
<dbReference type="Proteomes" id="UP001295740">
    <property type="component" value="Unassembled WGS sequence"/>
</dbReference>
<reference evidence="2" key="1">
    <citation type="submission" date="2023-10" db="EMBL/GenBank/DDBJ databases">
        <authorList>
            <person name="Hackl T."/>
        </authorList>
    </citation>
    <scope>NUCLEOTIDE SEQUENCE</scope>
</reference>
<evidence type="ECO:0000313" key="3">
    <source>
        <dbReference type="Proteomes" id="UP001295740"/>
    </source>
</evidence>
<feature type="compositionally biased region" description="Basic and acidic residues" evidence="1">
    <location>
        <begin position="1"/>
        <end position="19"/>
    </location>
</feature>
<comment type="caution">
    <text evidence="2">The sequence shown here is derived from an EMBL/GenBank/DDBJ whole genome shotgun (WGS) entry which is preliminary data.</text>
</comment>
<feature type="region of interest" description="Disordered" evidence="1">
    <location>
        <begin position="1"/>
        <end position="39"/>
    </location>
</feature>
<accession>A0AAI8VR44</accession>
<proteinExistence type="predicted"/>
<name>A0AAI8VR44_9PEZI</name>
<dbReference type="AlphaFoldDB" id="A0AAI8VR44"/>
<keyword evidence="3" id="KW-1185">Reference proteome</keyword>
<organism evidence="2 3">
    <name type="scientific">Anthostomella pinea</name>
    <dbReference type="NCBI Taxonomy" id="933095"/>
    <lineage>
        <taxon>Eukaryota</taxon>
        <taxon>Fungi</taxon>
        <taxon>Dikarya</taxon>
        <taxon>Ascomycota</taxon>
        <taxon>Pezizomycotina</taxon>
        <taxon>Sordariomycetes</taxon>
        <taxon>Xylariomycetidae</taxon>
        <taxon>Xylariales</taxon>
        <taxon>Xylariaceae</taxon>
        <taxon>Anthostomella</taxon>
    </lineage>
</organism>
<protein>
    <submittedName>
        <fullName evidence="2">Uu.00g141600.m01.CDS01</fullName>
    </submittedName>
</protein>